<dbReference type="EMBL" id="LR796759">
    <property type="protein sequence ID" value="CAB4164262.1"/>
    <property type="molecule type" value="Genomic_DNA"/>
</dbReference>
<sequence length="142" mass="14346">MAYRENPWGQINAPTAGQIGEQIESIVAISSVALTSATPANITSISLTPGVWNVAGGVEFSNASGTATSTFCTIGTTSATLGTRGNNNWVGTNVVANQDGVAQCPPLRLTLAATTTVYLIGQMTISTGTITAGGRISGTRVG</sequence>
<organism evidence="1">
    <name type="scientific">uncultured Caudovirales phage</name>
    <dbReference type="NCBI Taxonomy" id="2100421"/>
    <lineage>
        <taxon>Viruses</taxon>
        <taxon>Duplodnaviria</taxon>
        <taxon>Heunggongvirae</taxon>
        <taxon>Uroviricota</taxon>
        <taxon>Caudoviricetes</taxon>
        <taxon>Peduoviridae</taxon>
        <taxon>Maltschvirus</taxon>
        <taxon>Maltschvirus maltsch</taxon>
    </lineage>
</organism>
<reference evidence="1" key="1">
    <citation type="submission" date="2020-04" db="EMBL/GenBank/DDBJ databases">
        <authorList>
            <person name="Chiriac C."/>
            <person name="Salcher M."/>
            <person name="Ghai R."/>
            <person name="Kavagutti S V."/>
        </authorList>
    </citation>
    <scope>NUCLEOTIDE SEQUENCE</scope>
</reference>
<name>A0A6J5NZK3_9CAUD</name>
<protein>
    <submittedName>
        <fullName evidence="1">Uncharacterized protein</fullName>
    </submittedName>
</protein>
<evidence type="ECO:0000313" key="1">
    <source>
        <dbReference type="EMBL" id="CAB4164262.1"/>
    </source>
</evidence>
<accession>A0A6J5NZK3</accession>
<gene>
    <name evidence="1" type="ORF">UFOVP816_11</name>
</gene>
<proteinExistence type="predicted"/>